<dbReference type="Pfam" id="PF01381">
    <property type="entry name" value="HTH_3"/>
    <property type="match status" value="1"/>
</dbReference>
<dbReference type="Gene3D" id="1.10.260.40">
    <property type="entry name" value="lambda repressor-like DNA-binding domains"/>
    <property type="match status" value="1"/>
</dbReference>
<dbReference type="PROSITE" id="PS50943">
    <property type="entry name" value="HTH_CROC1"/>
    <property type="match status" value="1"/>
</dbReference>
<dbReference type="SMART" id="SM00530">
    <property type="entry name" value="HTH_XRE"/>
    <property type="match status" value="1"/>
</dbReference>
<dbReference type="SUPFAM" id="SSF47413">
    <property type="entry name" value="lambda repressor-like DNA-binding domains"/>
    <property type="match status" value="1"/>
</dbReference>
<dbReference type="EMBL" id="AFBQ01000043">
    <property type="protein sequence ID" value="EHY32243.1"/>
    <property type="molecule type" value="Genomic_DNA"/>
</dbReference>
<sequence length="63" mass="7008">MNGSRLQQIREALGLSQDELADIVRVSARLVNAWEHGERPIPAVVERMVTRFVAHGLANFAPN</sequence>
<keyword evidence="3" id="KW-1185">Reference proteome</keyword>
<dbReference type="AlphaFoldDB" id="H3KCD3"/>
<protein>
    <submittedName>
        <fullName evidence="2">Toxin-antitoxin system, antitoxin component, Xre domain protein</fullName>
    </submittedName>
</protein>
<dbReference type="RefSeq" id="WP_008540862.1">
    <property type="nucleotide sequence ID" value="NZ_JH604873.1"/>
</dbReference>
<evidence type="ECO:0000313" key="2">
    <source>
        <dbReference type="EMBL" id="EHY32243.1"/>
    </source>
</evidence>
<comment type="caution">
    <text evidence="2">The sequence shown here is derived from an EMBL/GenBank/DDBJ whole genome shotgun (WGS) entry which is preliminary data.</text>
</comment>
<dbReference type="InterPro" id="IPR001387">
    <property type="entry name" value="Cro/C1-type_HTH"/>
</dbReference>
<organism evidence="2 3">
    <name type="scientific">Sutterella parvirubra YIT 11816</name>
    <dbReference type="NCBI Taxonomy" id="762967"/>
    <lineage>
        <taxon>Bacteria</taxon>
        <taxon>Pseudomonadati</taxon>
        <taxon>Pseudomonadota</taxon>
        <taxon>Betaproteobacteria</taxon>
        <taxon>Burkholderiales</taxon>
        <taxon>Sutterellaceae</taxon>
        <taxon>Sutterella</taxon>
    </lineage>
</organism>
<dbReference type="PATRIC" id="fig|762967.3.peg.322"/>
<name>H3KCD3_9BURK</name>
<evidence type="ECO:0000259" key="1">
    <source>
        <dbReference type="PROSITE" id="PS50943"/>
    </source>
</evidence>
<dbReference type="HOGENOM" id="CLU_2884299_0_0_4"/>
<dbReference type="OrthoDB" id="9813719at2"/>
<accession>H3KCD3</accession>
<proteinExistence type="predicted"/>
<dbReference type="InterPro" id="IPR010982">
    <property type="entry name" value="Lambda_DNA-bd_dom_sf"/>
</dbReference>
<dbReference type="GO" id="GO:0003677">
    <property type="term" value="F:DNA binding"/>
    <property type="evidence" value="ECO:0007669"/>
    <property type="project" value="InterPro"/>
</dbReference>
<gene>
    <name evidence="2" type="ORF">HMPREF9440_00384</name>
</gene>
<dbReference type="CDD" id="cd00093">
    <property type="entry name" value="HTH_XRE"/>
    <property type="match status" value="1"/>
</dbReference>
<dbReference type="Proteomes" id="UP000004956">
    <property type="component" value="Unassembled WGS sequence"/>
</dbReference>
<reference evidence="2 3" key="1">
    <citation type="submission" date="2011-11" db="EMBL/GenBank/DDBJ databases">
        <authorList>
            <person name="Weinstock G."/>
            <person name="Sodergren E."/>
            <person name="Clifton S."/>
            <person name="Fulton L."/>
            <person name="Fulton B."/>
            <person name="Courtney L."/>
            <person name="Fronick C."/>
            <person name="Harrison M."/>
            <person name="Strong C."/>
            <person name="Farmer C."/>
            <person name="Delahaunty K."/>
            <person name="Markovic C."/>
            <person name="Hall O."/>
            <person name="Minx P."/>
            <person name="Tomlinson C."/>
            <person name="Mitreva M."/>
            <person name="Hou S."/>
            <person name="Chen J."/>
            <person name="Wollam A."/>
            <person name="Pepin K.H."/>
            <person name="Johnson M."/>
            <person name="Bhonagiri V."/>
            <person name="Zhang X."/>
            <person name="Suruliraj S."/>
            <person name="Warren W."/>
            <person name="Chinwalla A."/>
            <person name="Mardis E.R."/>
            <person name="Wilson R.K."/>
        </authorList>
    </citation>
    <scope>NUCLEOTIDE SEQUENCE [LARGE SCALE GENOMIC DNA]</scope>
    <source>
        <strain evidence="2 3">YIT 11816</strain>
    </source>
</reference>
<feature type="domain" description="HTH cro/C1-type" evidence="1">
    <location>
        <begin position="6"/>
        <end position="39"/>
    </location>
</feature>
<evidence type="ECO:0000313" key="3">
    <source>
        <dbReference type="Proteomes" id="UP000004956"/>
    </source>
</evidence>